<name>A0AAV1H8N7_XYRNO</name>
<accession>A0AAV1H8N7</accession>
<sequence length="85" mass="9267">MRVRKEKSLNEMTDSPPPPPSLPVLKHLTLSSLGSPDRLDTCQSYNQRQGGEDSSIHSSTCCCSTAPKLTLQLIHSQTAGAGMWR</sequence>
<evidence type="ECO:0000256" key="1">
    <source>
        <dbReference type="SAM" id="MobiDB-lite"/>
    </source>
</evidence>
<reference evidence="2" key="1">
    <citation type="submission" date="2023-08" db="EMBL/GenBank/DDBJ databases">
        <authorList>
            <person name="Alioto T."/>
            <person name="Alioto T."/>
            <person name="Gomez Garrido J."/>
        </authorList>
    </citation>
    <scope>NUCLEOTIDE SEQUENCE</scope>
</reference>
<dbReference type="AlphaFoldDB" id="A0AAV1H8N7"/>
<proteinExistence type="predicted"/>
<protein>
    <submittedName>
        <fullName evidence="2">Uncharacterized protein</fullName>
    </submittedName>
</protein>
<evidence type="ECO:0000313" key="3">
    <source>
        <dbReference type="Proteomes" id="UP001178508"/>
    </source>
</evidence>
<evidence type="ECO:0000313" key="2">
    <source>
        <dbReference type="EMBL" id="CAJ1082198.1"/>
    </source>
</evidence>
<feature type="non-terminal residue" evidence="2">
    <location>
        <position position="85"/>
    </location>
</feature>
<feature type="region of interest" description="Disordered" evidence="1">
    <location>
        <begin position="1"/>
        <end position="25"/>
    </location>
</feature>
<gene>
    <name evidence="2" type="ORF">XNOV1_A038275</name>
</gene>
<dbReference type="Proteomes" id="UP001178508">
    <property type="component" value="Chromosome 20"/>
</dbReference>
<organism evidence="2 3">
    <name type="scientific">Xyrichtys novacula</name>
    <name type="common">Pearly razorfish</name>
    <name type="synonym">Hemipteronotus novacula</name>
    <dbReference type="NCBI Taxonomy" id="13765"/>
    <lineage>
        <taxon>Eukaryota</taxon>
        <taxon>Metazoa</taxon>
        <taxon>Chordata</taxon>
        <taxon>Craniata</taxon>
        <taxon>Vertebrata</taxon>
        <taxon>Euteleostomi</taxon>
        <taxon>Actinopterygii</taxon>
        <taxon>Neopterygii</taxon>
        <taxon>Teleostei</taxon>
        <taxon>Neoteleostei</taxon>
        <taxon>Acanthomorphata</taxon>
        <taxon>Eupercaria</taxon>
        <taxon>Labriformes</taxon>
        <taxon>Labridae</taxon>
        <taxon>Xyrichtys</taxon>
    </lineage>
</organism>
<dbReference type="EMBL" id="OY660883">
    <property type="protein sequence ID" value="CAJ1082198.1"/>
    <property type="molecule type" value="Genomic_DNA"/>
</dbReference>
<keyword evidence="3" id="KW-1185">Reference proteome</keyword>